<accession>H2C2J2</accession>
<dbReference type="Proteomes" id="UP000003980">
    <property type="component" value="Unassembled WGS sequence"/>
</dbReference>
<dbReference type="SMART" id="SM00470">
    <property type="entry name" value="ParB"/>
    <property type="match status" value="1"/>
</dbReference>
<dbReference type="RefSeq" id="WP_009071218.1">
    <property type="nucleotide sequence ID" value="NZ_JH597761.1"/>
</dbReference>
<evidence type="ECO:0000313" key="2">
    <source>
        <dbReference type="EMBL" id="EHP70463.1"/>
    </source>
</evidence>
<evidence type="ECO:0000313" key="3">
    <source>
        <dbReference type="Proteomes" id="UP000003980"/>
    </source>
</evidence>
<organism evidence="2 3">
    <name type="scientific">Metallosphaera yellowstonensis MK1</name>
    <dbReference type="NCBI Taxonomy" id="671065"/>
    <lineage>
        <taxon>Archaea</taxon>
        <taxon>Thermoproteota</taxon>
        <taxon>Thermoprotei</taxon>
        <taxon>Sulfolobales</taxon>
        <taxon>Sulfolobaceae</taxon>
        <taxon>Metallosphaera</taxon>
    </lineage>
</organism>
<dbReference type="SUPFAM" id="SSF110849">
    <property type="entry name" value="ParB/Sulfiredoxin"/>
    <property type="match status" value="1"/>
</dbReference>
<dbReference type="InterPro" id="IPR003115">
    <property type="entry name" value="ParB_N"/>
</dbReference>
<feature type="domain" description="ParB-like N-terminal" evidence="1">
    <location>
        <begin position="8"/>
        <end position="87"/>
    </location>
</feature>
<reference evidence="2 3" key="1">
    <citation type="submission" date="2012-01" db="EMBL/GenBank/DDBJ databases">
        <title>Improved High-Quality Draft sequence of Metallosphaera yellowstonensis MK1.</title>
        <authorList>
            <consortium name="US DOE Joint Genome Institute"/>
            <person name="Lucas S."/>
            <person name="Han J."/>
            <person name="Cheng J.-F."/>
            <person name="Goodwin L."/>
            <person name="Pitluck S."/>
            <person name="Peters L."/>
            <person name="Teshima H."/>
            <person name="Detter J.C."/>
            <person name="Han C."/>
            <person name="Tapia R."/>
            <person name="Land M."/>
            <person name="Hauser L."/>
            <person name="Kyrpides N."/>
            <person name="Kozubal M."/>
            <person name="Macur R.E."/>
            <person name="Jay Z."/>
            <person name="Inskeep W."/>
            <person name="Woyke T."/>
        </authorList>
    </citation>
    <scope>NUCLEOTIDE SEQUENCE [LARGE SCALE GENOMIC DNA]</scope>
    <source>
        <strain evidence="2 3">MK1</strain>
    </source>
</reference>
<dbReference type="InterPro" id="IPR036086">
    <property type="entry name" value="ParB/Sulfiredoxin_sf"/>
</dbReference>
<dbReference type="Pfam" id="PF02195">
    <property type="entry name" value="ParB_N"/>
    <property type="match status" value="1"/>
</dbReference>
<keyword evidence="3" id="KW-1185">Reference proteome</keyword>
<dbReference type="HOGENOM" id="CLU_2340241_0_0_2"/>
<dbReference type="AlphaFoldDB" id="H2C2J2"/>
<sequence length="97" mass="11311">MARFITIIKVSIDNIKEVPEYKELIPENNSYEELKKSIQQLGFLDPITVNKNYEILDGYTRYRIAKELGIKEISVEIYETSGREGDSGLHCDFYLFL</sequence>
<dbReference type="Gene3D" id="3.90.1530.10">
    <property type="entry name" value="Conserved hypothetical protein from pyrococcus furiosus pfu- 392566-001, ParB domain"/>
    <property type="match status" value="1"/>
</dbReference>
<gene>
    <name evidence="2" type="ORF">MetMK1DRAFT_00009650</name>
</gene>
<proteinExistence type="predicted"/>
<protein>
    <submittedName>
        <fullName evidence="2">Putative transcriptional regulator</fullName>
    </submittedName>
</protein>
<dbReference type="eggNOG" id="arCOG07935">
    <property type="taxonomic scope" value="Archaea"/>
</dbReference>
<dbReference type="STRING" id="671065.MetMK1DRAFT_00009650"/>
<evidence type="ECO:0000259" key="1">
    <source>
        <dbReference type="SMART" id="SM00470"/>
    </source>
</evidence>
<dbReference type="EMBL" id="JH597761">
    <property type="protein sequence ID" value="EHP70463.1"/>
    <property type="molecule type" value="Genomic_DNA"/>
</dbReference>
<name>H2C2J2_9CREN</name>
<dbReference type="CDD" id="cd16404">
    <property type="entry name" value="pNOB8_ParB_N_like"/>
    <property type="match status" value="1"/>
</dbReference>